<feature type="transmembrane region" description="Helical" evidence="1">
    <location>
        <begin position="20"/>
        <end position="40"/>
    </location>
</feature>
<keyword evidence="1" id="KW-1133">Transmembrane helix</keyword>
<protein>
    <recommendedName>
        <fullName evidence="3">DUF805 domain-containing protein</fullName>
    </recommendedName>
</protein>
<reference evidence="2" key="1">
    <citation type="submission" date="2018-06" db="EMBL/GenBank/DDBJ databases">
        <authorList>
            <person name="Zhirakovskaya E."/>
        </authorList>
    </citation>
    <scope>NUCLEOTIDE SEQUENCE</scope>
</reference>
<feature type="transmembrane region" description="Helical" evidence="1">
    <location>
        <begin position="78"/>
        <end position="96"/>
    </location>
</feature>
<name>A0A3B0SIX9_9ZZZZ</name>
<gene>
    <name evidence="2" type="ORF">MNBD_ACTINO01-202</name>
</gene>
<evidence type="ECO:0000313" key="2">
    <source>
        <dbReference type="EMBL" id="VAW04350.1"/>
    </source>
</evidence>
<feature type="transmembrane region" description="Helical" evidence="1">
    <location>
        <begin position="46"/>
        <end position="66"/>
    </location>
</feature>
<proteinExistence type="predicted"/>
<dbReference type="EMBL" id="UOEI01000393">
    <property type="protein sequence ID" value="VAW04350.1"/>
    <property type="molecule type" value="Genomic_DNA"/>
</dbReference>
<sequence>MENIDWQDLLFKFNGRINRAKFWIGLGVTWALMLVVMFIIGVIGGAVSYLIALLAYVAVIWIGIAVSIKRWHDRGKPGWWIFIGFIPIVGPIWALVETGFLEGTKGDNEYGPDPLAGV</sequence>
<evidence type="ECO:0000256" key="1">
    <source>
        <dbReference type="SAM" id="Phobius"/>
    </source>
</evidence>
<dbReference type="InterPro" id="IPR008523">
    <property type="entry name" value="DUF805"/>
</dbReference>
<keyword evidence="1" id="KW-0472">Membrane</keyword>
<accession>A0A3B0SIX9</accession>
<dbReference type="AlphaFoldDB" id="A0A3B0SIX9"/>
<dbReference type="PANTHER" id="PTHR34980:SF3">
    <property type="entry name" value="BLR8105 PROTEIN"/>
    <property type="match status" value="1"/>
</dbReference>
<dbReference type="PANTHER" id="PTHR34980">
    <property type="entry name" value="INNER MEMBRANE PROTEIN-RELATED-RELATED"/>
    <property type="match status" value="1"/>
</dbReference>
<dbReference type="GO" id="GO:0005886">
    <property type="term" value="C:plasma membrane"/>
    <property type="evidence" value="ECO:0007669"/>
    <property type="project" value="TreeGrafter"/>
</dbReference>
<organism evidence="2">
    <name type="scientific">hydrothermal vent metagenome</name>
    <dbReference type="NCBI Taxonomy" id="652676"/>
    <lineage>
        <taxon>unclassified sequences</taxon>
        <taxon>metagenomes</taxon>
        <taxon>ecological metagenomes</taxon>
    </lineage>
</organism>
<dbReference type="Pfam" id="PF05656">
    <property type="entry name" value="DUF805"/>
    <property type="match status" value="1"/>
</dbReference>
<evidence type="ECO:0008006" key="3">
    <source>
        <dbReference type="Google" id="ProtNLM"/>
    </source>
</evidence>
<keyword evidence="1" id="KW-0812">Transmembrane</keyword>